<evidence type="ECO:0000256" key="10">
    <source>
        <dbReference type="ARBA" id="ARBA00024805"/>
    </source>
</evidence>
<dbReference type="PANTHER" id="PTHR13266">
    <property type="entry name" value="PROTEASOME INHIBITOR"/>
    <property type="match status" value="1"/>
</dbReference>
<evidence type="ECO:0000259" key="12">
    <source>
        <dbReference type="Pfam" id="PF08577"/>
    </source>
</evidence>
<feature type="compositionally biased region" description="Basic and acidic residues" evidence="11">
    <location>
        <begin position="500"/>
        <end position="516"/>
    </location>
</feature>
<evidence type="ECO:0000313" key="15">
    <source>
        <dbReference type="Proteomes" id="UP000757232"/>
    </source>
</evidence>
<comment type="subcellular location">
    <subcellularLocation>
        <location evidence="2">Cytoplasm</location>
    </subcellularLocation>
    <subcellularLocation>
        <location evidence="1">Endoplasmic reticulum</location>
    </subcellularLocation>
</comment>
<gene>
    <name evidence="14" type="ORF">A7U60_g3953</name>
</gene>
<evidence type="ECO:0000256" key="6">
    <source>
        <dbReference type="ARBA" id="ARBA00022553"/>
    </source>
</evidence>
<feature type="domain" description="PI31 proteasome regulator C-terminal" evidence="12">
    <location>
        <begin position="224"/>
        <end position="305"/>
    </location>
</feature>
<keyword evidence="4" id="KW-0488">Methylation</keyword>
<dbReference type="Gene3D" id="3.40.1000.30">
    <property type="match status" value="1"/>
</dbReference>
<dbReference type="OrthoDB" id="68090at2759"/>
<keyword evidence="5" id="KW-0963">Cytoplasm</keyword>
<comment type="function">
    <text evidence="10">Plays an important role in control of proteasome function. Inhibits the hydrolysis of protein and peptide substrates by the 20S proteasome. Also inhibits the activation of the proteasome by the proteasome regulatory proteins PA700 and PA28.</text>
</comment>
<dbReference type="GO" id="GO:0004866">
    <property type="term" value="F:endopeptidase inhibitor activity"/>
    <property type="evidence" value="ECO:0007669"/>
    <property type="project" value="InterPro"/>
</dbReference>
<dbReference type="Pfam" id="PF11566">
    <property type="entry name" value="PI31_Prot_N"/>
    <property type="match status" value="1"/>
</dbReference>
<evidence type="ECO:0000313" key="14">
    <source>
        <dbReference type="EMBL" id="OCB88858.1"/>
    </source>
</evidence>
<comment type="caution">
    <text evidence="14">The sequence shown here is derived from an EMBL/GenBank/DDBJ whole genome shotgun (WGS) entry which is preliminary data.</text>
</comment>
<keyword evidence="15" id="KW-1185">Reference proteome</keyword>
<dbReference type="InterPro" id="IPR021625">
    <property type="entry name" value="PI31_Prot_N"/>
</dbReference>
<evidence type="ECO:0000256" key="5">
    <source>
        <dbReference type="ARBA" id="ARBA00022490"/>
    </source>
</evidence>
<dbReference type="GO" id="GO:0070628">
    <property type="term" value="F:proteasome binding"/>
    <property type="evidence" value="ECO:0007669"/>
    <property type="project" value="InterPro"/>
</dbReference>
<dbReference type="Proteomes" id="UP000757232">
    <property type="component" value="Unassembled WGS sequence"/>
</dbReference>
<evidence type="ECO:0008006" key="16">
    <source>
        <dbReference type="Google" id="ProtNLM"/>
    </source>
</evidence>
<sequence>MANTLESSALLSSLPKYLPRSKLLNHPQDAIAALTHTVFSILGFRLIGVDESSSVSFPDNILPDNWNAHGPGNYTLRYRHEQSSLEFIIKVTKLGSRTLTDKTASLDISTNDYVSPSFFPYTVEEQGSTPLVQGFISSNRITDFVNQLKLAIIQKLVPGLRKEGYMEIAGDSSTDTASDTQRQSRSQTGARAQPGPSHPVIPPEVPRRPSGLESHIPPENPLQIGRSDLDPLPLQNQPNPFAPPPLFPTNRGDGMYVGPDHPIFGGAFGPRRDPGNPLGGGPWGGDGYLPPMGAPPGARFDPVFPGPLGPGSNRPRGSGGRGPRGQRSGDPDNDEFMPPGMLCHLPITMSFHKLRTNNSGMPGMRPFPKEKTVQIETMNAPELRDLYRRNEDLLRTLTASSSQFVARIEANQAKIRERLSELDAMDSIQRGMRQATIGEDTPMAVDSEPESKVKSAVKVKKEAIAEWEKKSKAYKPNARHRAATLSLQEAIAIEEKQNAIERERRERAEARREKHSMPTQTTPSGRTLTREEYQAKVWEFMTYKPTDSDMEGEDEDEEDEDEDPASWFHDEEDDGIKGQNIVYPDAQDLADVIRIDESKLHYSTFYEPRDEDF</sequence>
<dbReference type="InterPro" id="IPR013886">
    <property type="entry name" value="PI31_Prot_C"/>
</dbReference>
<feature type="compositionally biased region" description="Acidic residues" evidence="11">
    <location>
        <begin position="548"/>
        <end position="574"/>
    </location>
</feature>
<feature type="compositionally biased region" description="Polar residues" evidence="11">
    <location>
        <begin position="171"/>
        <end position="190"/>
    </location>
</feature>
<feature type="region of interest" description="Disordered" evidence="11">
    <location>
        <begin position="169"/>
        <end position="246"/>
    </location>
</feature>
<evidence type="ECO:0000259" key="13">
    <source>
        <dbReference type="Pfam" id="PF11566"/>
    </source>
</evidence>
<dbReference type="InterPro" id="IPR045128">
    <property type="entry name" value="PI31-like"/>
</dbReference>
<evidence type="ECO:0000256" key="2">
    <source>
        <dbReference type="ARBA" id="ARBA00004496"/>
    </source>
</evidence>
<keyword evidence="8" id="KW-0647">Proteasome</keyword>
<keyword evidence="9" id="KW-0007">Acetylation</keyword>
<dbReference type="Pfam" id="PF08577">
    <property type="entry name" value="PI31_Prot_C"/>
    <property type="match status" value="1"/>
</dbReference>
<evidence type="ECO:0000256" key="9">
    <source>
        <dbReference type="ARBA" id="ARBA00022990"/>
    </source>
</evidence>
<evidence type="ECO:0000256" key="8">
    <source>
        <dbReference type="ARBA" id="ARBA00022942"/>
    </source>
</evidence>
<dbReference type="GO" id="GO:0043161">
    <property type="term" value="P:proteasome-mediated ubiquitin-dependent protein catabolic process"/>
    <property type="evidence" value="ECO:0007669"/>
    <property type="project" value="InterPro"/>
</dbReference>
<dbReference type="GO" id="GO:0005783">
    <property type="term" value="C:endoplasmic reticulum"/>
    <property type="evidence" value="ECO:0007669"/>
    <property type="project" value="UniProtKB-SubCell"/>
</dbReference>
<evidence type="ECO:0000256" key="1">
    <source>
        <dbReference type="ARBA" id="ARBA00004240"/>
    </source>
</evidence>
<feature type="region of interest" description="Disordered" evidence="11">
    <location>
        <begin position="266"/>
        <end position="341"/>
    </location>
</feature>
<evidence type="ECO:0000256" key="11">
    <source>
        <dbReference type="SAM" id="MobiDB-lite"/>
    </source>
</evidence>
<reference evidence="14" key="1">
    <citation type="submission" date="2016-06" db="EMBL/GenBank/DDBJ databases">
        <title>Draft Genome sequence of the fungus Inonotus baumii.</title>
        <authorList>
            <person name="Zhu H."/>
            <person name="Lin W."/>
        </authorList>
    </citation>
    <scope>NUCLEOTIDE SEQUENCE</scope>
    <source>
        <strain evidence="14">821</strain>
    </source>
</reference>
<comment type="similarity">
    <text evidence="3">Belongs to the proteasome inhibitor PI31 family.</text>
</comment>
<keyword evidence="6" id="KW-0597">Phosphoprotein</keyword>
<feature type="compositionally biased region" description="Low complexity" evidence="11">
    <location>
        <begin position="230"/>
        <end position="239"/>
    </location>
</feature>
<feature type="compositionally biased region" description="Polar residues" evidence="11">
    <location>
        <begin position="517"/>
        <end position="527"/>
    </location>
</feature>
<evidence type="ECO:0000256" key="3">
    <source>
        <dbReference type="ARBA" id="ARBA00006405"/>
    </source>
</evidence>
<dbReference type="AlphaFoldDB" id="A0A9Q5HZF9"/>
<feature type="region of interest" description="Disordered" evidence="11">
    <location>
        <begin position="500"/>
        <end position="527"/>
    </location>
</feature>
<feature type="compositionally biased region" description="Gly residues" evidence="11">
    <location>
        <begin position="277"/>
        <end position="287"/>
    </location>
</feature>
<dbReference type="PANTHER" id="PTHR13266:SF1">
    <property type="entry name" value="PROTEASOME INHIBITOR PI31 SUBUNIT"/>
    <property type="match status" value="1"/>
</dbReference>
<proteinExistence type="inferred from homology"/>
<dbReference type="GO" id="GO:0000502">
    <property type="term" value="C:proteasome complex"/>
    <property type="evidence" value="ECO:0007669"/>
    <property type="project" value="UniProtKB-KW"/>
</dbReference>
<protein>
    <recommendedName>
        <fullName evidence="16">Proteasome inhibitor PI31 subunit</fullName>
    </recommendedName>
</protein>
<accession>A0A9Q5HZF9</accession>
<feature type="region of interest" description="Disordered" evidence="11">
    <location>
        <begin position="543"/>
        <end position="578"/>
    </location>
</feature>
<dbReference type="EMBL" id="LNZH02000168">
    <property type="protein sequence ID" value="OCB88858.1"/>
    <property type="molecule type" value="Genomic_DNA"/>
</dbReference>
<evidence type="ECO:0000256" key="7">
    <source>
        <dbReference type="ARBA" id="ARBA00022824"/>
    </source>
</evidence>
<feature type="domain" description="PI31 proteasome regulator N-terminal" evidence="13">
    <location>
        <begin position="22"/>
        <end position="163"/>
    </location>
</feature>
<name>A0A9Q5HZF9_SANBA</name>
<organism evidence="14 15">
    <name type="scientific">Sanghuangporus baumii</name>
    <name type="common">Phellinus baumii</name>
    <dbReference type="NCBI Taxonomy" id="108892"/>
    <lineage>
        <taxon>Eukaryota</taxon>
        <taxon>Fungi</taxon>
        <taxon>Dikarya</taxon>
        <taxon>Basidiomycota</taxon>
        <taxon>Agaricomycotina</taxon>
        <taxon>Agaricomycetes</taxon>
        <taxon>Hymenochaetales</taxon>
        <taxon>Hymenochaetaceae</taxon>
        <taxon>Sanghuangporus</taxon>
    </lineage>
</organism>
<keyword evidence="7" id="KW-0256">Endoplasmic reticulum</keyword>
<evidence type="ECO:0000256" key="4">
    <source>
        <dbReference type="ARBA" id="ARBA00022481"/>
    </source>
</evidence>